<reference evidence="11 12" key="1">
    <citation type="journal article" date="2014" name="BMC Genomics">
        <title>Adaptive genomic structural variation in the grape powdery mildew pathogen, Erysiphe necator.</title>
        <authorList>
            <person name="Jones L."/>
            <person name="Riaz S."/>
            <person name="Morales-Cruz A."/>
            <person name="Amrine K.C."/>
            <person name="McGuire B."/>
            <person name="Gubler W.D."/>
            <person name="Walker M.A."/>
            <person name="Cantu D."/>
        </authorList>
    </citation>
    <scope>NUCLEOTIDE SEQUENCE [LARGE SCALE GENOMIC DNA]</scope>
    <source>
        <strain evidence="12">c</strain>
    </source>
</reference>
<evidence type="ECO:0000256" key="2">
    <source>
        <dbReference type="ARBA" id="ARBA00022741"/>
    </source>
</evidence>
<dbReference type="Proteomes" id="UP000030854">
    <property type="component" value="Unassembled WGS sequence"/>
</dbReference>
<name>A0A0B1NYI2_UNCNE</name>
<keyword evidence="12" id="KW-1185">Reference proteome</keyword>
<dbReference type="PANTHER" id="PTHR45865">
    <property type="entry name" value="E3 UBIQUITIN-PROTEIN LIGASE SHPRH FAMILY MEMBER"/>
    <property type="match status" value="1"/>
</dbReference>
<dbReference type="SMART" id="SM00487">
    <property type="entry name" value="DEXDc"/>
    <property type="match status" value="1"/>
</dbReference>
<dbReference type="Pfam" id="PF00176">
    <property type="entry name" value="SNF2-rel_dom"/>
    <property type="match status" value="1"/>
</dbReference>
<dbReference type="GO" id="GO:0008270">
    <property type="term" value="F:zinc ion binding"/>
    <property type="evidence" value="ECO:0007669"/>
    <property type="project" value="UniProtKB-KW"/>
</dbReference>
<dbReference type="CDD" id="cd18070">
    <property type="entry name" value="DEXQc_SHPRH"/>
    <property type="match status" value="1"/>
</dbReference>
<evidence type="ECO:0000256" key="3">
    <source>
        <dbReference type="ARBA" id="ARBA00022771"/>
    </source>
</evidence>
<keyword evidence="5" id="KW-0862">Zinc</keyword>
<dbReference type="InterPro" id="IPR013083">
    <property type="entry name" value="Znf_RING/FYVE/PHD"/>
</dbReference>
<dbReference type="Gene3D" id="3.30.40.10">
    <property type="entry name" value="Zinc/RING finger domain, C3HC4 (zinc finger)"/>
    <property type="match status" value="1"/>
</dbReference>
<comment type="caution">
    <text evidence="11">The sequence shown here is derived from an EMBL/GenBank/DDBJ whole genome shotgun (WGS) entry which is preliminary data.</text>
</comment>
<dbReference type="GO" id="GO:0000209">
    <property type="term" value="P:protein polyubiquitination"/>
    <property type="evidence" value="ECO:0007669"/>
    <property type="project" value="TreeGrafter"/>
</dbReference>
<dbReference type="PANTHER" id="PTHR45865:SF1">
    <property type="entry name" value="E3 UBIQUITIN-PROTEIN LIGASE SHPRH"/>
    <property type="match status" value="1"/>
</dbReference>
<evidence type="ECO:0000256" key="4">
    <source>
        <dbReference type="ARBA" id="ARBA00022801"/>
    </source>
</evidence>
<dbReference type="CDD" id="cd18793">
    <property type="entry name" value="SF2_C_SNF"/>
    <property type="match status" value="1"/>
</dbReference>
<dbReference type="PROSITE" id="PS51192">
    <property type="entry name" value="HELICASE_ATP_BIND_1"/>
    <property type="match status" value="1"/>
</dbReference>
<keyword evidence="3 7" id="KW-0863">Zinc-finger</keyword>
<dbReference type="PROSITE" id="PS50089">
    <property type="entry name" value="ZF_RING_2"/>
    <property type="match status" value="1"/>
</dbReference>
<dbReference type="GO" id="GO:0005634">
    <property type="term" value="C:nucleus"/>
    <property type="evidence" value="ECO:0007669"/>
    <property type="project" value="TreeGrafter"/>
</dbReference>
<dbReference type="GO" id="GO:0016787">
    <property type="term" value="F:hydrolase activity"/>
    <property type="evidence" value="ECO:0007669"/>
    <property type="project" value="UniProtKB-KW"/>
</dbReference>
<dbReference type="FunFam" id="3.40.50.10810:FF:000059">
    <property type="entry name" value="SNF2 family helicase/ATPase, putative"/>
    <property type="match status" value="1"/>
</dbReference>
<dbReference type="HOGENOM" id="CLU_001592_2_0_1"/>
<keyword evidence="2" id="KW-0547">Nucleotide-binding</keyword>
<dbReference type="InterPro" id="IPR027417">
    <property type="entry name" value="P-loop_NTPase"/>
</dbReference>
<evidence type="ECO:0000256" key="5">
    <source>
        <dbReference type="ARBA" id="ARBA00022833"/>
    </source>
</evidence>
<dbReference type="SMART" id="SM00184">
    <property type="entry name" value="RING"/>
    <property type="match status" value="1"/>
</dbReference>
<proteinExistence type="predicted"/>
<dbReference type="InterPro" id="IPR038718">
    <property type="entry name" value="SNF2-like_sf"/>
</dbReference>
<gene>
    <name evidence="11" type="ORF">EV44_g0709</name>
</gene>
<keyword evidence="4 11" id="KW-0378">Hydrolase</keyword>
<dbReference type="SUPFAM" id="SSF52540">
    <property type="entry name" value="P-loop containing nucleoside triphosphate hydrolases"/>
    <property type="match status" value="2"/>
</dbReference>
<keyword evidence="1" id="KW-0479">Metal-binding</keyword>
<dbReference type="InterPro" id="IPR001650">
    <property type="entry name" value="Helicase_C-like"/>
</dbReference>
<dbReference type="InterPro" id="IPR017907">
    <property type="entry name" value="Znf_RING_CS"/>
</dbReference>
<dbReference type="EMBL" id="JNVN01005162">
    <property type="protein sequence ID" value="KHJ30095.1"/>
    <property type="molecule type" value="Genomic_DNA"/>
</dbReference>
<evidence type="ECO:0000256" key="6">
    <source>
        <dbReference type="ARBA" id="ARBA00022840"/>
    </source>
</evidence>
<dbReference type="InterPro" id="IPR000330">
    <property type="entry name" value="SNF2_N"/>
</dbReference>
<feature type="domain" description="Helicase C-terminal" evidence="10">
    <location>
        <begin position="1216"/>
        <end position="1368"/>
    </location>
</feature>
<dbReference type="InterPro" id="IPR052583">
    <property type="entry name" value="ATP-helicase/E3_Ub-Ligase"/>
</dbReference>
<evidence type="ECO:0000259" key="9">
    <source>
        <dbReference type="PROSITE" id="PS51192"/>
    </source>
</evidence>
<dbReference type="PROSITE" id="PS51194">
    <property type="entry name" value="HELICASE_CTER"/>
    <property type="match status" value="1"/>
</dbReference>
<dbReference type="SUPFAM" id="SSF57850">
    <property type="entry name" value="RING/U-box"/>
    <property type="match status" value="1"/>
</dbReference>
<dbReference type="InterPro" id="IPR049730">
    <property type="entry name" value="SNF2/RAD54-like_C"/>
</dbReference>
<evidence type="ECO:0000313" key="12">
    <source>
        <dbReference type="Proteomes" id="UP000030854"/>
    </source>
</evidence>
<evidence type="ECO:0000313" key="11">
    <source>
        <dbReference type="EMBL" id="KHJ30095.1"/>
    </source>
</evidence>
<dbReference type="GO" id="GO:0006974">
    <property type="term" value="P:DNA damage response"/>
    <property type="evidence" value="ECO:0007669"/>
    <property type="project" value="TreeGrafter"/>
</dbReference>
<protein>
    <submittedName>
        <fullName evidence="11">Putative p-loop containing nucleoside triphosphate hydrolase</fullName>
    </submittedName>
</protein>
<feature type="domain" description="RING-type" evidence="8">
    <location>
        <begin position="1106"/>
        <end position="1144"/>
    </location>
</feature>
<dbReference type="Gene3D" id="3.40.50.10810">
    <property type="entry name" value="Tandem AAA-ATPase domain"/>
    <property type="match status" value="1"/>
</dbReference>
<keyword evidence="6" id="KW-0067">ATP-binding</keyword>
<organism evidence="11 12">
    <name type="scientific">Uncinula necator</name>
    <name type="common">Grape powdery mildew</name>
    <dbReference type="NCBI Taxonomy" id="52586"/>
    <lineage>
        <taxon>Eukaryota</taxon>
        <taxon>Fungi</taxon>
        <taxon>Dikarya</taxon>
        <taxon>Ascomycota</taxon>
        <taxon>Pezizomycotina</taxon>
        <taxon>Leotiomycetes</taxon>
        <taxon>Erysiphales</taxon>
        <taxon>Erysiphaceae</taxon>
        <taxon>Erysiphe</taxon>
    </lineage>
</organism>
<evidence type="ECO:0000256" key="1">
    <source>
        <dbReference type="ARBA" id="ARBA00022723"/>
    </source>
</evidence>
<dbReference type="PROSITE" id="PS00518">
    <property type="entry name" value="ZF_RING_1"/>
    <property type="match status" value="1"/>
</dbReference>
<dbReference type="InterPro" id="IPR014001">
    <property type="entry name" value="Helicase_ATP-bd"/>
</dbReference>
<dbReference type="STRING" id="52586.A0A0B1NYI2"/>
<dbReference type="InterPro" id="IPR059033">
    <property type="entry name" value="C144_05_dom"/>
</dbReference>
<feature type="domain" description="Helicase ATP-binding" evidence="9">
    <location>
        <begin position="307"/>
        <end position="509"/>
    </location>
</feature>
<dbReference type="GO" id="GO:0005524">
    <property type="term" value="F:ATP binding"/>
    <property type="evidence" value="ECO:0007669"/>
    <property type="project" value="InterPro"/>
</dbReference>
<dbReference type="SMART" id="SM00490">
    <property type="entry name" value="HELICc"/>
    <property type="match status" value="1"/>
</dbReference>
<evidence type="ECO:0000259" key="10">
    <source>
        <dbReference type="PROSITE" id="PS51194"/>
    </source>
</evidence>
<dbReference type="GO" id="GO:0061630">
    <property type="term" value="F:ubiquitin protein ligase activity"/>
    <property type="evidence" value="ECO:0007669"/>
    <property type="project" value="TreeGrafter"/>
</dbReference>
<dbReference type="Pfam" id="PF13920">
    <property type="entry name" value="zf-C3HC4_3"/>
    <property type="match status" value="1"/>
</dbReference>
<sequence>MSKAESVIASDQIPDIPDQLIDFFQDSSVSEQPRKRRKTKLGVYINERPEVTCNQQKFIIVNQSILEVKCQKSRLENRLLPIKRYNIKPHVCWAQSSEPEYIEIRDHFHRPIFHISVPTVKDRSDIFIALLVDKCKIKAAKTHNHLWTEFDIRLIRDGYFDVIQLVFIIRWNITTSPREIISNEKRPLALIKVLELFFPDPRVKVESSSTPQDFYSSVHSPPKDCCHAENIVIPNVKFTLYPFQKRAVQWLLRREGVEWANGSLQNFTHKTITNELGSFIESTDFVGQKFYVSHLFGIATFDIKPFIASERRVKGGILSEEMGLGKTIEMISLIALHNLSKSSSRIVFDSLLDTFIRSTSATLIITPPPILHQWITEVKQHAPLLKITLYEGMKTHQKTDFFELINELAKSDIVITTYSVLAAEIHFTQLNPEKELRHQPKYQRPKSPLMMLHWWRCVIDEAQLVESGFSNAAIVARMIPRVNAWCISGTPVKKDINDLRGLLIFLKYEPYASAKHVWKALVTTHKHEFSKIIRKLAIRHSKRSIRDELHLPIQRRFVITMSFTLVEEQNYLELFKEMCNEVGLDTEGRPLNKGWKIENYCEIMRRWLCRLRQTVLHPQIGSKNRKALGQKDGSLRSIDQVLDAMMDQNQASIRTDQRAMCLLKLRRGQYFESSDRINESLQIWTETAREVSIIVQDCRDELNQELARIKNESKFLVPGCDQITENDPNCDEEQGEVDPTSQLGILRNRLRGALEVEHVAQFFLAGAYFQIKSNKEITSPNSLKFQQLQTLETRGYENAKNLRKEILRDVTYKADRLMKNVAEKSQSGVLIEIPEFSLGNLKNTKELKHIDKSLDELAKALDSQAVVIKDWREIIIETLLRSLVDEDNGQENTGNEYDDSTKVQEKLMVYVQALKIVICDRHDVLTGQTNNLIRDEVKNAIRLAKNGQGVFPEKIITLLGLREKIKPNTKGSVRGVVNELRSVFNSLKLNATNGNLKAQKEILIVEKKLKHIQNQMSIHLKVMVALEKELELFTIVMNTRVEYYRQLQQISDMVTVYDGPIDEKTLAKMLHDEQSLIDKINISKSKHRYLCHLRQEVNNPDDQKICVICKEKINIGTLTVCGHQFCKECISLWWSSHRNCPVCKRKLAQADLFKTICPNQISIRADNYIDEQTIQSGSCSSPCEKSAIYTDICQSKFTEIKNIKLEGPSFSTKIATLARHLIWLRYSDPGAKTIIFSQFKEFLHALTVALEQFRIGYSSIDRANGIEKFKCDPSIECFLLHARAHSSGLNLINASHVILCEPSINTALELQAIARVDRIGQHQETNVWLYIVNDTVEKSIHQLSVRRRMEYLDKKILAKSNSQYTDMDMDIEKNIEEANSMQLNQTYYKKLLAKDGISGEEVASSDLWECLFGNREKIR</sequence>
<dbReference type="Pfam" id="PF26021">
    <property type="entry name" value="Ferritin_C144_05"/>
    <property type="match status" value="1"/>
</dbReference>
<dbReference type="Pfam" id="PF00271">
    <property type="entry name" value="Helicase_C"/>
    <property type="match status" value="1"/>
</dbReference>
<evidence type="ECO:0000259" key="8">
    <source>
        <dbReference type="PROSITE" id="PS50089"/>
    </source>
</evidence>
<accession>A0A0B1NYI2</accession>
<dbReference type="OMA" id="KAVFFCA"/>
<dbReference type="InterPro" id="IPR001841">
    <property type="entry name" value="Znf_RING"/>
</dbReference>
<evidence type="ECO:0000256" key="7">
    <source>
        <dbReference type="PROSITE-ProRule" id="PRU00175"/>
    </source>
</evidence>
<dbReference type="Gene3D" id="3.40.50.300">
    <property type="entry name" value="P-loop containing nucleotide triphosphate hydrolases"/>
    <property type="match status" value="1"/>
</dbReference>